<protein>
    <submittedName>
        <fullName evidence="7">Serine/threonine-protein kinase 11-interacting protein</fullName>
    </submittedName>
</protein>
<keyword evidence="2" id="KW-0963">Cytoplasm</keyword>
<dbReference type="InterPro" id="IPR057292">
    <property type="entry name" value="PH_S11IP"/>
</dbReference>
<comment type="subcellular location">
    <subcellularLocation>
        <location evidence="1">Cytoplasm</location>
    </subcellularLocation>
</comment>
<dbReference type="Pfam" id="PF25624">
    <property type="entry name" value="PH_S11IP_C"/>
    <property type="match status" value="1"/>
</dbReference>
<dbReference type="Proteomes" id="UP001174909">
    <property type="component" value="Unassembled WGS sequence"/>
</dbReference>
<evidence type="ECO:0000256" key="2">
    <source>
        <dbReference type="ARBA" id="ARBA00022490"/>
    </source>
</evidence>
<dbReference type="PANTHER" id="PTHR46759:SF1">
    <property type="entry name" value="LEUCINE-RICH REPEAT-CONTAINING PROTEIN 72"/>
    <property type="match status" value="1"/>
</dbReference>
<dbReference type="InterPro" id="IPR042655">
    <property type="entry name" value="LRC72"/>
</dbReference>
<keyword evidence="7" id="KW-0808">Transferase</keyword>
<feature type="compositionally biased region" description="Polar residues" evidence="3">
    <location>
        <begin position="806"/>
        <end position="819"/>
    </location>
</feature>
<feature type="compositionally biased region" description="Basic and acidic residues" evidence="3">
    <location>
        <begin position="294"/>
        <end position="306"/>
    </location>
</feature>
<feature type="region of interest" description="Disordered" evidence="3">
    <location>
        <begin position="698"/>
        <end position="819"/>
    </location>
</feature>
<proteinExistence type="predicted"/>
<evidence type="ECO:0000313" key="8">
    <source>
        <dbReference type="Proteomes" id="UP001174909"/>
    </source>
</evidence>
<feature type="region of interest" description="Disordered" evidence="3">
    <location>
        <begin position="293"/>
        <end position="400"/>
    </location>
</feature>
<evidence type="ECO:0000259" key="6">
    <source>
        <dbReference type="Pfam" id="PF25624"/>
    </source>
</evidence>
<feature type="compositionally biased region" description="Polar residues" evidence="3">
    <location>
        <begin position="944"/>
        <end position="957"/>
    </location>
</feature>
<feature type="domain" description="STK11-interacting protein C-terminal PH" evidence="6">
    <location>
        <begin position="1569"/>
        <end position="1707"/>
    </location>
</feature>
<evidence type="ECO:0000256" key="3">
    <source>
        <dbReference type="SAM" id="MobiDB-lite"/>
    </source>
</evidence>
<dbReference type="PANTHER" id="PTHR46759">
    <property type="entry name" value="LEUCINE-RICH REPEAT-CONTAINING PROTEIN 72"/>
    <property type="match status" value="1"/>
</dbReference>
<gene>
    <name evidence="7" type="ORF">GBAR_LOCUS30065</name>
</gene>
<feature type="compositionally biased region" description="Low complexity" evidence="3">
    <location>
        <begin position="1370"/>
        <end position="1379"/>
    </location>
</feature>
<evidence type="ECO:0000256" key="1">
    <source>
        <dbReference type="ARBA" id="ARBA00004496"/>
    </source>
</evidence>
<dbReference type="InterPro" id="IPR057288">
    <property type="entry name" value="PH_PLEKHM2"/>
</dbReference>
<feature type="compositionally biased region" description="Polar residues" evidence="3">
    <location>
        <begin position="986"/>
        <end position="995"/>
    </location>
</feature>
<feature type="compositionally biased region" description="Basic residues" evidence="3">
    <location>
        <begin position="360"/>
        <end position="369"/>
    </location>
</feature>
<feature type="compositionally biased region" description="Basic and acidic residues" evidence="3">
    <location>
        <begin position="1048"/>
        <end position="1094"/>
    </location>
</feature>
<feature type="compositionally biased region" description="Basic and acidic residues" evidence="3">
    <location>
        <begin position="878"/>
        <end position="887"/>
    </location>
</feature>
<dbReference type="InterPro" id="IPR001611">
    <property type="entry name" value="Leu-rich_rpt"/>
</dbReference>
<evidence type="ECO:0000259" key="4">
    <source>
        <dbReference type="Pfam" id="PF23142"/>
    </source>
</evidence>
<dbReference type="Gene3D" id="3.80.10.10">
    <property type="entry name" value="Ribonuclease Inhibitor"/>
    <property type="match status" value="2"/>
</dbReference>
<name>A0AA35TV81_GEOBA</name>
<comment type="caution">
    <text evidence="7">The sequence shown here is derived from an EMBL/GenBank/DDBJ whole genome shotgun (WGS) entry which is preliminary data.</text>
</comment>
<feature type="compositionally biased region" description="Basic and acidic residues" evidence="3">
    <location>
        <begin position="722"/>
        <end position="733"/>
    </location>
</feature>
<feature type="compositionally biased region" description="Gly residues" evidence="3">
    <location>
        <begin position="1339"/>
        <end position="1350"/>
    </location>
</feature>
<dbReference type="InterPro" id="IPR057676">
    <property type="entry name" value="PH_S11IP_C"/>
</dbReference>
<feature type="compositionally biased region" description="Polar residues" evidence="3">
    <location>
        <begin position="1022"/>
        <end position="1038"/>
    </location>
</feature>
<dbReference type="PROSITE" id="PS51450">
    <property type="entry name" value="LRR"/>
    <property type="match status" value="2"/>
</dbReference>
<dbReference type="InterPro" id="IPR032675">
    <property type="entry name" value="LRR_dom_sf"/>
</dbReference>
<feature type="compositionally biased region" description="Low complexity" evidence="3">
    <location>
        <begin position="312"/>
        <end position="329"/>
    </location>
</feature>
<feature type="region of interest" description="Disordered" evidence="3">
    <location>
        <begin position="853"/>
        <end position="1379"/>
    </location>
</feature>
<feature type="compositionally biased region" description="Basic and acidic residues" evidence="3">
    <location>
        <begin position="1561"/>
        <end position="1571"/>
    </location>
</feature>
<keyword evidence="8" id="KW-1185">Reference proteome</keyword>
<sequence length="1711" mass="190059">MNSIVGDRYIAELVQIFEQQGSALYAGQHSLCLTVPCLHYIQRKLSTLHEGTGNPLPAQFAHLQQLQESFGHILILKLISDRNYQLSPTVTLSLEPFRAVHSLILKKVPLSMLSGLSRLRSQLRSLVVQRCGVTTMEEVIIRCGADDSASFSWASLREMDFSHNSINQLGDSLQFLTAIEKMDLSNNVITDESTGVELKTVPRFGPRAKFNLTGLNLRNNRLPTIEGIQELDSLTDLDLTDNLLTRHSDLQPLRNLHNLSFLSLAGNPLSFHPKHRVKSTECLSNLINPSSFRLDGKKLSGSERKAVPRSLTHYPGSSPSISSQTTASDSPHHRALTPPPSSQLMSRDSPTHQSDAAVTAKRRRHKKTPAMRVVALHDSDEELDSLNDTGSGTVGSEVASSVPLKYEKRLQKMKDLAKQMPDKWLLSNASLDTTSSESNQMARGASQPRPAQEHPPLGPAAMETVGKATGDSGIQTTPGSRSKRKLKKKSSQQADAATVGEPRTSTPIIMSEIDGVSGECFLVERYESDVEEGGEEAEGEQVLLALSDTFLEEKDINGKVLDRMDLGCLMTAEVRRKPWKSAQQAEVVTLQFSHERRDRRKREYVMIELNHDDIIELLAPISEENQKAFSLASKVECFTCQRVFDATESMLMPLLSEPNQLSPPPPHPHHGCHQRPSLGNRYCPFCKSQQLQYITNTPDFRHDSSTLPNSSSARAVPSQGEKSTEFDNTDRNRQGNITLGFEVKTDTESFDPAAISEQAPRRRERSSAFVEESHGERGGWEDLEQAHSYDKVPTHPQPQNDVIGHSETTSDQVEAADTEQQYSISSWSFSELSGHPPPQNYLRSSHDVLYHSRDQVGVEYPRRDSGDTEDSSISYSRDTSEYRHDSKSATQSQFGGQHRPKQKYNTVPTGVGRGSATASDLSRSGGKSCRLTSSEPTPKLQPHSYWSQERGSTNTPSGELRRCPSHDQPRFQQRNPFDYQGHPHSRSCTDTTTSRMRIPRASLGSVQEQPAPKSLNPFDESYCSTNPFDMDESTTSNPFGAEDDEDEAVRVERVKEQQESKPSERGRGFSQNEERYFPEFQSQRKDSRGESKDDTDVDTPGVSLHNVPPPSSSVPVSSFMSGLVTHPSFGSTSRDSRAVSKKSKTLPCGKSPRVTQESPEFIKRTRTTLPRGKPPIPGMLMRGKSMESLENCSPQNEHHPIKSNRIMSPHSRRRWDDPYGEVSPGGGRGSSQGSKNGGKGHRNGSMSPSGPNGGSGSGKSTPEVTRRGHSSSDTQSTGRGGRRKLNRVTSVGDLRFTDNGSTERGGGGRVSGSLERGRGRSSADESRAGSRGSSHRGESGGGSSSGGSGARGKVSSGSSDGHHKLRKLSSSESSGRPLSTSVLIKDEDPSYIHNSLNLHLDLEVFSKERGEHFKMIFKAPVVKYKSKKEVPVVAIFSNINTFIYRITAPQSAQPDKWLSLQQTLPLSKLVYLDVGPFHQFLRLEFSIPESCFTFLLRDKSKCRECLTRLSMVVSDTPKSSFKSVGICPFRLETISHPDRALREAIMSRYNHIKTASPRSRGPREDHQRPRESDDEDIKFYVLAHRHIHTPEKKHSKVPVTVVVAGDVIYMAQENFHHWPLPRLQELPPKEALDPPFSSVERKDINDIEQITMDPDQTCRVVLRFFKETLSEGESKYWSLTTEVDTHVQQLVKAIQTPWESMFETTLPINYK</sequence>
<dbReference type="SUPFAM" id="SSF52047">
    <property type="entry name" value="RNI-like"/>
    <property type="match status" value="1"/>
</dbReference>
<feature type="compositionally biased region" description="Basic and acidic residues" evidence="3">
    <location>
        <begin position="1315"/>
        <end position="1328"/>
    </location>
</feature>
<dbReference type="Pfam" id="PF25357">
    <property type="entry name" value="PH_S11IP"/>
    <property type="match status" value="1"/>
</dbReference>
<dbReference type="Pfam" id="PF23142">
    <property type="entry name" value="PH_PLEKHM2"/>
    <property type="match status" value="1"/>
</dbReference>
<reference evidence="7" key="1">
    <citation type="submission" date="2023-03" db="EMBL/GenBank/DDBJ databases">
        <authorList>
            <person name="Steffen K."/>
            <person name="Cardenas P."/>
        </authorList>
    </citation>
    <scope>NUCLEOTIDE SEQUENCE</scope>
</reference>
<evidence type="ECO:0000259" key="5">
    <source>
        <dbReference type="Pfam" id="PF25357"/>
    </source>
</evidence>
<dbReference type="GO" id="GO:0005737">
    <property type="term" value="C:cytoplasm"/>
    <property type="evidence" value="ECO:0007669"/>
    <property type="project" value="UniProtKB-SubCell"/>
</dbReference>
<feature type="region of interest" description="Disordered" evidence="3">
    <location>
        <begin position="1552"/>
        <end position="1573"/>
    </location>
</feature>
<accession>A0AA35TV81</accession>
<feature type="domain" description="Serine/threonine-protein kinase 11-interacting protein PH" evidence="5">
    <location>
        <begin position="531"/>
        <end position="625"/>
    </location>
</feature>
<evidence type="ECO:0000313" key="7">
    <source>
        <dbReference type="EMBL" id="CAI8055078.1"/>
    </source>
</evidence>
<organism evidence="7 8">
    <name type="scientific">Geodia barretti</name>
    <name type="common">Barrett's horny sponge</name>
    <dbReference type="NCBI Taxonomy" id="519541"/>
    <lineage>
        <taxon>Eukaryota</taxon>
        <taxon>Metazoa</taxon>
        <taxon>Porifera</taxon>
        <taxon>Demospongiae</taxon>
        <taxon>Heteroscleromorpha</taxon>
        <taxon>Tetractinellida</taxon>
        <taxon>Astrophorina</taxon>
        <taxon>Geodiidae</taxon>
        <taxon>Geodia</taxon>
    </lineage>
</organism>
<dbReference type="GO" id="GO:0016301">
    <property type="term" value="F:kinase activity"/>
    <property type="evidence" value="ECO:0007669"/>
    <property type="project" value="UniProtKB-KW"/>
</dbReference>
<dbReference type="EMBL" id="CASHTH010004242">
    <property type="protein sequence ID" value="CAI8055078.1"/>
    <property type="molecule type" value="Genomic_DNA"/>
</dbReference>
<feature type="domain" description="PLEKHM2 PH" evidence="4">
    <location>
        <begin position="1392"/>
        <end position="1516"/>
    </location>
</feature>
<feature type="compositionally biased region" description="Basic and acidic residues" evidence="3">
    <location>
        <begin position="959"/>
        <end position="969"/>
    </location>
</feature>
<feature type="compositionally biased region" description="Basic residues" evidence="3">
    <location>
        <begin position="481"/>
        <end position="490"/>
    </location>
</feature>
<feature type="compositionally biased region" description="Polar residues" evidence="3">
    <location>
        <begin position="432"/>
        <end position="441"/>
    </location>
</feature>
<keyword evidence="7" id="KW-0418">Kinase</keyword>
<feature type="region of interest" description="Disordered" evidence="3">
    <location>
        <begin position="432"/>
        <end position="506"/>
    </location>
</feature>
<feature type="compositionally biased region" description="Basic and acidic residues" evidence="3">
    <location>
        <begin position="771"/>
        <end position="793"/>
    </location>
</feature>
<feature type="compositionally biased region" description="Basic and acidic residues" evidence="3">
    <location>
        <begin position="853"/>
        <end position="866"/>
    </location>
</feature>
<feature type="compositionally biased region" description="Polar residues" evidence="3">
    <location>
        <begin position="342"/>
        <end position="356"/>
    </location>
</feature>